<feature type="binding site" evidence="16">
    <location>
        <position position="89"/>
    </location>
    <ligand>
        <name>Ca(2+)</name>
        <dbReference type="ChEBI" id="CHEBI:29108"/>
        <label>3</label>
    </ligand>
</feature>
<accession>A0AAW0IEU7</accession>
<feature type="repeat" description="Hemopexin" evidence="18">
    <location>
        <begin position="240"/>
        <end position="286"/>
    </location>
</feature>
<comment type="cofactor">
    <cofactor evidence="16">
        <name>Zn(2+)</name>
        <dbReference type="ChEBI" id="CHEBI:29105"/>
    </cofactor>
    <text evidence="16">Binds 2 Zn(2+) ions per subunit.</text>
</comment>
<feature type="binding site" evidence="16">
    <location>
        <position position="84"/>
    </location>
    <ligand>
        <name>Zn(2+)</name>
        <dbReference type="ChEBI" id="CHEBI:29105"/>
        <label>1</label>
    </ligand>
</feature>
<feature type="binding site" evidence="16">
    <location>
        <position position="97"/>
    </location>
    <ligand>
        <name>Zn(2+)</name>
        <dbReference type="ChEBI" id="CHEBI:29105"/>
        <label>1</label>
    </ligand>
</feature>
<comment type="subcellular location">
    <subcellularLocation>
        <location evidence="1">Secreted</location>
        <location evidence="1">Extracellular space</location>
        <location evidence="1">Extracellular matrix</location>
    </subcellularLocation>
</comment>
<feature type="binding site" evidence="16">
    <location>
        <position position="200"/>
    </location>
    <ligand>
        <name>Ca(2+)</name>
        <dbReference type="ChEBI" id="CHEBI:29108"/>
        <label>4</label>
    </ligand>
</feature>
<dbReference type="GO" id="GO:0030574">
    <property type="term" value="P:collagen catabolic process"/>
    <property type="evidence" value="ECO:0007669"/>
    <property type="project" value="TreeGrafter"/>
</dbReference>
<dbReference type="SUPFAM" id="SSF55486">
    <property type="entry name" value="Metalloproteases ('zincins'), catalytic domain"/>
    <property type="match status" value="2"/>
</dbReference>
<dbReference type="Pfam" id="PF00413">
    <property type="entry name" value="Peptidase_M10"/>
    <property type="match status" value="2"/>
</dbReference>
<dbReference type="GO" id="GO:0030198">
    <property type="term" value="P:extracellular matrix organization"/>
    <property type="evidence" value="ECO:0007669"/>
    <property type="project" value="TreeGrafter"/>
</dbReference>
<feature type="binding site" evidence="16">
    <location>
        <position position="142"/>
    </location>
    <ligand>
        <name>Zn(2+)</name>
        <dbReference type="ChEBI" id="CHEBI:29105"/>
        <label>2</label>
        <note>catalytic</note>
    </ligand>
</feature>
<comment type="similarity">
    <text evidence="2">Belongs to the peptidase M10A family.</text>
</comment>
<dbReference type="GO" id="GO:0006508">
    <property type="term" value="P:proteolysis"/>
    <property type="evidence" value="ECO:0007669"/>
    <property type="project" value="UniProtKB-KW"/>
</dbReference>
<keyword evidence="21" id="KW-1185">Reference proteome</keyword>
<evidence type="ECO:0000256" key="8">
    <source>
        <dbReference type="ARBA" id="ARBA00022737"/>
    </source>
</evidence>
<evidence type="ECO:0000256" key="14">
    <source>
        <dbReference type="ARBA" id="ARBA00023157"/>
    </source>
</evidence>
<keyword evidence="11 16" id="KW-0106">Calcium</keyword>
<dbReference type="InterPro" id="IPR018486">
    <property type="entry name" value="Hemopexin_CS"/>
</dbReference>
<feature type="binding site" evidence="16">
    <location>
        <position position="246"/>
    </location>
    <ligand>
        <name>Ca(2+)</name>
        <dbReference type="ChEBI" id="CHEBI:29108"/>
        <label>5</label>
    </ligand>
</feature>
<proteinExistence type="inferred from homology"/>
<dbReference type="InterPro" id="IPR021190">
    <property type="entry name" value="Pept_M10A"/>
</dbReference>
<evidence type="ECO:0000256" key="7">
    <source>
        <dbReference type="ARBA" id="ARBA00022729"/>
    </source>
</evidence>
<dbReference type="PANTHER" id="PTHR10201">
    <property type="entry name" value="MATRIX METALLOPROTEINASE"/>
    <property type="match status" value="1"/>
</dbReference>
<evidence type="ECO:0000256" key="17">
    <source>
        <dbReference type="PIRSR" id="PIRSR621190-5"/>
    </source>
</evidence>
<dbReference type="InterPro" id="IPR024079">
    <property type="entry name" value="MetalloPept_cat_dom_sf"/>
</dbReference>
<evidence type="ECO:0000313" key="21">
    <source>
        <dbReference type="Proteomes" id="UP001488838"/>
    </source>
</evidence>
<keyword evidence="3" id="KW-0964">Secreted</keyword>
<feature type="domain" description="Peptidase metallopeptidase" evidence="19">
    <location>
        <begin position="437"/>
        <end position="597"/>
    </location>
</feature>
<evidence type="ECO:0000256" key="18">
    <source>
        <dbReference type="PROSITE-ProRule" id="PRU01011"/>
    </source>
</evidence>
<feature type="binding site" evidence="16">
    <location>
        <position position="82"/>
    </location>
    <ligand>
        <name>Zn(2+)</name>
        <dbReference type="ChEBI" id="CHEBI:29105"/>
        <label>1</label>
    </ligand>
</feature>
<name>A0AAW0IEU7_MYOGA</name>
<feature type="repeat" description="Hemopexin" evidence="18">
    <location>
        <begin position="642"/>
        <end position="690"/>
    </location>
</feature>
<dbReference type="PROSITE" id="PS00024">
    <property type="entry name" value="HEMOPEXIN"/>
    <property type="match status" value="1"/>
</dbReference>
<feature type="binding site" evidence="16">
    <location>
        <position position="106"/>
    </location>
    <ligand>
        <name>Ca(2+)</name>
        <dbReference type="ChEBI" id="CHEBI:29108"/>
        <label>2</label>
    </ligand>
</feature>
<dbReference type="InterPro" id="IPR036365">
    <property type="entry name" value="PGBD-like_sf"/>
</dbReference>
<keyword evidence="14" id="KW-1015">Disulfide bond</keyword>
<dbReference type="GO" id="GO:0008270">
    <property type="term" value="F:zinc ion binding"/>
    <property type="evidence" value="ECO:0007669"/>
    <property type="project" value="InterPro"/>
</dbReference>
<dbReference type="AlphaFoldDB" id="A0AAW0IEU7"/>
<keyword evidence="13" id="KW-0865">Zymogen</keyword>
<dbReference type="InterPro" id="IPR033739">
    <property type="entry name" value="M10A_MMP"/>
</dbReference>
<evidence type="ECO:0000256" key="11">
    <source>
        <dbReference type="ARBA" id="ARBA00022837"/>
    </source>
</evidence>
<dbReference type="FunFam" id="2.110.10.10:FF:000002">
    <property type="entry name" value="Matrix metallopeptidase 3"/>
    <property type="match status" value="1"/>
</dbReference>
<feature type="binding site" evidence="16">
    <location>
        <position position="132"/>
    </location>
    <ligand>
        <name>Zn(2+)</name>
        <dbReference type="ChEBI" id="CHEBI:29105"/>
        <label>2</label>
        <note>catalytic</note>
    </ligand>
</feature>
<dbReference type="InterPro" id="IPR001818">
    <property type="entry name" value="Pept_M10_metallopeptidase"/>
</dbReference>
<feature type="binding site" evidence="16">
    <location>
        <position position="344"/>
    </location>
    <ligand>
        <name>Ca(2+)</name>
        <dbReference type="ChEBI" id="CHEBI:29108"/>
        <label>5</label>
    </ligand>
</feature>
<dbReference type="InterPro" id="IPR000585">
    <property type="entry name" value="Hemopexin-like_dom"/>
</dbReference>
<feature type="binding site" evidence="16">
    <location>
        <position position="244"/>
    </location>
    <ligand>
        <name>Ca(2+)</name>
        <dbReference type="ChEBI" id="CHEBI:29108"/>
        <label>4</label>
    </ligand>
</feature>
<dbReference type="GO" id="GO:0004222">
    <property type="term" value="F:metalloendopeptidase activity"/>
    <property type="evidence" value="ECO:0007669"/>
    <property type="project" value="InterPro"/>
</dbReference>
<feature type="domain" description="Peptidase metallopeptidase" evidence="19">
    <location>
        <begin position="19"/>
        <end position="177"/>
    </location>
</feature>
<feature type="binding site" description="in inhibited form" evidence="16">
    <location>
        <position position="6"/>
    </location>
    <ligand>
        <name>Zn(2+)</name>
        <dbReference type="ChEBI" id="CHEBI:29105"/>
        <label>2</label>
        <note>catalytic</note>
    </ligand>
</feature>
<keyword evidence="9" id="KW-0378">Hydrolase</keyword>
<dbReference type="PROSITE" id="PS51642">
    <property type="entry name" value="HEMOPEXIN_2"/>
    <property type="match status" value="4"/>
</dbReference>
<feature type="binding site" evidence="16">
    <location>
        <position position="136"/>
    </location>
    <ligand>
        <name>Zn(2+)</name>
        <dbReference type="ChEBI" id="CHEBI:29105"/>
        <label>2</label>
        <note>catalytic</note>
    </ligand>
</feature>
<gene>
    <name evidence="20" type="ORF">U0070_019826</name>
</gene>
<comment type="cofactor">
    <cofactor evidence="16">
        <name>Ca(2+)</name>
        <dbReference type="ChEBI" id="CHEBI:29108"/>
    </cofactor>
    <text evidence="16">Can bind about 5 Ca(2+) ions per subunit.</text>
</comment>
<feature type="binding site" evidence="16">
    <location>
        <position position="115"/>
    </location>
    <ligand>
        <name>Ca(2+)</name>
        <dbReference type="ChEBI" id="CHEBI:29108"/>
        <label>3</label>
    </ligand>
</feature>
<keyword evidence="8" id="KW-0677">Repeat</keyword>
<dbReference type="PRINTS" id="PR00138">
    <property type="entry name" value="MATRIXIN"/>
</dbReference>
<dbReference type="Gene3D" id="3.40.390.10">
    <property type="entry name" value="Collagenase (Catalytic Domain)"/>
    <property type="match status" value="2"/>
</dbReference>
<dbReference type="SMART" id="SM00235">
    <property type="entry name" value="ZnMc"/>
    <property type="match status" value="2"/>
</dbReference>
<evidence type="ECO:0000259" key="19">
    <source>
        <dbReference type="SMART" id="SM00235"/>
    </source>
</evidence>
<feature type="binding site" evidence="16">
    <location>
        <position position="115"/>
    </location>
    <ligand>
        <name>Ca(2+)</name>
        <dbReference type="ChEBI" id="CHEBI:29108"/>
        <label>1</label>
    </ligand>
</feature>
<dbReference type="FunFam" id="3.40.390.10:FF:000007">
    <property type="entry name" value="Collagenase 3"/>
    <property type="match status" value="2"/>
</dbReference>
<keyword evidence="12" id="KW-0482">Metalloprotease</keyword>
<dbReference type="CDD" id="cd04278">
    <property type="entry name" value="ZnMc_MMP"/>
    <property type="match status" value="2"/>
</dbReference>
<evidence type="ECO:0000256" key="15">
    <source>
        <dbReference type="PIRSR" id="PIRSR621190-1"/>
    </source>
</evidence>
<feature type="binding site" evidence="16">
    <location>
        <position position="342"/>
    </location>
    <ligand>
        <name>Ca(2+)</name>
        <dbReference type="ChEBI" id="CHEBI:29108"/>
        <label>4</label>
    </ligand>
</feature>
<dbReference type="Proteomes" id="UP001488838">
    <property type="component" value="Unassembled WGS sequence"/>
</dbReference>
<protein>
    <recommendedName>
        <fullName evidence="19">Peptidase metallopeptidase domain-containing protein</fullName>
    </recommendedName>
</protein>
<evidence type="ECO:0000256" key="1">
    <source>
        <dbReference type="ARBA" id="ARBA00004498"/>
    </source>
</evidence>
<dbReference type="SMART" id="SM00120">
    <property type="entry name" value="HX"/>
    <property type="match status" value="4"/>
</dbReference>
<dbReference type="InterPro" id="IPR006026">
    <property type="entry name" value="Peptidase_Metallo"/>
</dbReference>
<dbReference type="InterPro" id="IPR018487">
    <property type="entry name" value="Hemopexin-like_repeat"/>
</dbReference>
<evidence type="ECO:0000313" key="20">
    <source>
        <dbReference type="EMBL" id="KAK7812800.1"/>
    </source>
</evidence>
<feature type="short sequence motif" description="Cysteine switch" evidence="17">
    <location>
        <begin position="4"/>
        <end position="11"/>
    </location>
</feature>
<dbReference type="CDD" id="cd00094">
    <property type="entry name" value="HX"/>
    <property type="match status" value="1"/>
</dbReference>
<comment type="caution">
    <text evidence="20">The sequence shown here is derived from an EMBL/GenBank/DDBJ whole genome shotgun (WGS) entry which is preliminary data.</text>
</comment>
<evidence type="ECO:0000256" key="5">
    <source>
        <dbReference type="ARBA" id="ARBA00022670"/>
    </source>
</evidence>
<dbReference type="Gene3D" id="2.110.10.10">
    <property type="entry name" value="Hemopexin-like domain"/>
    <property type="match status" value="2"/>
</dbReference>
<dbReference type="PROSITE" id="PS00546">
    <property type="entry name" value="CYSTEINE_SWITCH"/>
    <property type="match status" value="1"/>
</dbReference>
<feature type="binding site" evidence="16">
    <location>
        <position position="150"/>
    </location>
    <ligand>
        <name>Zn(2+)</name>
        <dbReference type="ChEBI" id="CHEBI:29105"/>
        <label>2</label>
        <note>catalytic</note>
    </ligand>
</feature>
<feature type="binding site" evidence="16">
    <location>
        <position position="108"/>
    </location>
    <ligand>
        <name>Ca(2+)</name>
        <dbReference type="ChEBI" id="CHEBI:29108"/>
        <label>2</label>
    </ligand>
</feature>
<feature type="repeat" description="Hemopexin" evidence="18">
    <location>
        <begin position="190"/>
        <end position="239"/>
    </location>
</feature>
<dbReference type="GO" id="GO:0031012">
    <property type="term" value="C:extracellular matrix"/>
    <property type="evidence" value="ECO:0007669"/>
    <property type="project" value="InterPro"/>
</dbReference>
<feature type="active site" evidence="15">
    <location>
        <position position="133"/>
    </location>
</feature>
<reference evidence="20 21" key="1">
    <citation type="journal article" date="2023" name="bioRxiv">
        <title>Conserved and derived expression patterns and positive selection on dental genes reveal complex evolutionary context of ever-growing rodent molars.</title>
        <authorList>
            <person name="Calamari Z.T."/>
            <person name="Song A."/>
            <person name="Cohen E."/>
            <person name="Akter M."/>
            <person name="Roy R.D."/>
            <person name="Hallikas O."/>
            <person name="Christensen M.M."/>
            <person name="Li P."/>
            <person name="Marangoni P."/>
            <person name="Jernvall J."/>
            <person name="Klein O.D."/>
        </authorList>
    </citation>
    <scope>NUCLEOTIDE SEQUENCE [LARGE SCALE GENOMIC DNA]</scope>
    <source>
        <strain evidence="20">V071</strain>
    </source>
</reference>
<dbReference type="PANTHER" id="PTHR10201:SF129">
    <property type="entry name" value="STROMELYSIN-2"/>
    <property type="match status" value="1"/>
</dbReference>
<evidence type="ECO:0000256" key="16">
    <source>
        <dbReference type="PIRSR" id="PIRSR621190-2"/>
    </source>
</evidence>
<dbReference type="Pfam" id="PF01471">
    <property type="entry name" value="PG_binding_1"/>
    <property type="match status" value="1"/>
</dbReference>
<dbReference type="InterPro" id="IPR021158">
    <property type="entry name" value="Pept_M10A_Zn_BS"/>
</dbReference>
<evidence type="ECO:0000256" key="4">
    <source>
        <dbReference type="ARBA" id="ARBA00022530"/>
    </source>
</evidence>
<evidence type="ECO:0000256" key="12">
    <source>
        <dbReference type="ARBA" id="ARBA00023049"/>
    </source>
</evidence>
<keyword evidence="7" id="KW-0732">Signal</keyword>
<evidence type="ECO:0000256" key="10">
    <source>
        <dbReference type="ARBA" id="ARBA00022833"/>
    </source>
</evidence>
<feature type="binding site" evidence="16">
    <location>
        <position position="72"/>
    </location>
    <ligand>
        <name>Ca(2+)</name>
        <dbReference type="ChEBI" id="CHEBI:29108"/>
        <label>2</label>
    </ligand>
</feature>
<evidence type="ECO:0000256" key="13">
    <source>
        <dbReference type="ARBA" id="ARBA00023145"/>
    </source>
</evidence>
<dbReference type="InterPro" id="IPR036375">
    <property type="entry name" value="Hemopexin-like_dom_sf"/>
</dbReference>
<evidence type="ECO:0000256" key="2">
    <source>
        <dbReference type="ARBA" id="ARBA00010370"/>
    </source>
</evidence>
<evidence type="ECO:0000256" key="3">
    <source>
        <dbReference type="ARBA" id="ARBA00022525"/>
    </source>
</evidence>
<feature type="binding site" evidence="16">
    <location>
        <position position="90"/>
    </location>
    <ligand>
        <name>Ca(2+)</name>
        <dbReference type="ChEBI" id="CHEBI:29108"/>
        <label>3</label>
    </ligand>
</feature>
<dbReference type="SUPFAM" id="SSF47090">
    <property type="entry name" value="PGBD-like"/>
    <property type="match status" value="1"/>
</dbReference>
<feature type="binding site" evidence="16">
    <location>
        <position position="112"/>
    </location>
    <ligand>
        <name>Ca(2+)</name>
        <dbReference type="ChEBI" id="CHEBI:29108"/>
        <label>3</label>
    </ligand>
</feature>
<dbReference type="Pfam" id="PF00045">
    <property type="entry name" value="Hemopexin"/>
    <property type="match status" value="4"/>
</dbReference>
<dbReference type="EMBL" id="JBBHLL010000144">
    <property type="protein sequence ID" value="KAK7812800.1"/>
    <property type="molecule type" value="Genomic_DNA"/>
</dbReference>
<keyword evidence="6 16" id="KW-0479">Metal-binding</keyword>
<sequence>MSHPRCGVSDVTPEAITHSNPPWTKTHLTYSILNYTPLLPRAVVDQSIAKAFRVWSDVTPLTFSRVFDEEGDIALAFYRGDHGDNNPFDGPFYRLAHAFQPGPGIGGDVHFDLDERWTDTSENFNLFYVAAHELGHSLGLTHSNDIGALMFPSYTWYTDDFVLNQEDINRIQALYGPSQNPIQPTGATTPRPCDSGLNFDAITTFRGEVIFFKGRFYIRVSRAIPEPEFNLIGILWPNLPGKLDAAYEDSRADKAYFFKGNRVWAIREQSVQAGFPTDIYSYFGFPSSVTHIDAAVCEEETGKTYFFVDDMYWRFDEYSKTMDSGYPKLIADDFPGVGNKVDGVFQNNAYPLQGAVRQDPPSMDFAQQYLEKYYNLEKNEKQMFRRKESSPVVKKIQEMQKFLGLEMTGKLDSNTMDVMLKPRCGVPDVGGYSTFLYSPKWWKTHLTYRVVNYTPDLPRESVDSAIEKALKVWEAVTPLTFSRLSEGEADIMISFAAGEHGDFYPFDGPGQSLAHAYPPGRGFYGDVHFDEDETWTLGSSGTNFFLVAAHELGHALGLFHSDKKEAVMYPVYNFSRSPAQFRLSQDDIDGIQSLYGPHPYSGVTVVPTSSVSPRPEMPAKCDPSLSFDAISTLRGELLFFKDRKIDAAVSDKETKKTYFFVDDQYWRFDEKRWLMDEGFPKLIKDDFPGIEPQVDAVLQAFGKKNFTSSTVGALGVLGYHS</sequence>
<keyword evidence="4" id="KW-0272">Extracellular matrix</keyword>
<evidence type="ECO:0000256" key="9">
    <source>
        <dbReference type="ARBA" id="ARBA00022801"/>
    </source>
</evidence>
<feature type="binding site" evidence="16">
    <location>
        <position position="295"/>
    </location>
    <ligand>
        <name>Ca(2+)</name>
        <dbReference type="ChEBI" id="CHEBI:29108"/>
        <label>5</label>
    </ligand>
</feature>
<feature type="binding site" evidence="16">
    <location>
        <position position="202"/>
    </location>
    <ligand>
        <name>Ca(2+)</name>
        <dbReference type="ChEBI" id="CHEBI:29108"/>
        <label>5</label>
    </ligand>
</feature>
<keyword evidence="10 16" id="KW-0862">Zinc</keyword>
<feature type="binding site" evidence="16">
    <location>
        <position position="110"/>
    </location>
    <ligand>
        <name>Zn(2+)</name>
        <dbReference type="ChEBI" id="CHEBI:29105"/>
        <label>1</label>
    </ligand>
</feature>
<dbReference type="InterPro" id="IPR002477">
    <property type="entry name" value="Peptidoglycan-bd-like"/>
</dbReference>
<keyword evidence="5" id="KW-0645">Protease</keyword>
<evidence type="ECO:0000256" key="6">
    <source>
        <dbReference type="ARBA" id="ARBA00022723"/>
    </source>
</evidence>
<organism evidence="20 21">
    <name type="scientific">Myodes glareolus</name>
    <name type="common">Bank vole</name>
    <name type="synonym">Clethrionomys glareolus</name>
    <dbReference type="NCBI Taxonomy" id="447135"/>
    <lineage>
        <taxon>Eukaryota</taxon>
        <taxon>Metazoa</taxon>
        <taxon>Chordata</taxon>
        <taxon>Craniata</taxon>
        <taxon>Vertebrata</taxon>
        <taxon>Euteleostomi</taxon>
        <taxon>Mammalia</taxon>
        <taxon>Eutheria</taxon>
        <taxon>Euarchontoglires</taxon>
        <taxon>Glires</taxon>
        <taxon>Rodentia</taxon>
        <taxon>Myomorpha</taxon>
        <taxon>Muroidea</taxon>
        <taxon>Cricetidae</taxon>
        <taxon>Arvicolinae</taxon>
        <taxon>Myodes</taxon>
    </lineage>
</organism>
<feature type="repeat" description="Hemopexin" evidence="18">
    <location>
        <begin position="289"/>
        <end position="337"/>
    </location>
</feature>
<dbReference type="SUPFAM" id="SSF50923">
    <property type="entry name" value="Hemopexin-like domain"/>
    <property type="match status" value="2"/>
</dbReference>